<dbReference type="InterPro" id="IPR019786">
    <property type="entry name" value="Zinc_finger_PHD-type_CS"/>
</dbReference>
<dbReference type="EnsemblMetazoa" id="AALFPA23_014643.R21263">
    <property type="protein sequence ID" value="AALFPA23_014643.P21263"/>
    <property type="gene ID" value="AALFPA23_014643"/>
</dbReference>
<dbReference type="InterPro" id="IPR036397">
    <property type="entry name" value="RNaseH_sf"/>
</dbReference>
<evidence type="ECO:0000256" key="6">
    <source>
        <dbReference type="SAM" id="MobiDB-lite"/>
    </source>
</evidence>
<dbReference type="PANTHER" id="PTHR47331:SF1">
    <property type="entry name" value="GAG-LIKE PROTEIN"/>
    <property type="match status" value="1"/>
</dbReference>
<dbReference type="InterPro" id="IPR011011">
    <property type="entry name" value="Znf_FYVE_PHD"/>
</dbReference>
<dbReference type="Pfam" id="PF00078">
    <property type="entry name" value="RVT_1"/>
    <property type="match status" value="1"/>
</dbReference>
<dbReference type="InterPro" id="IPR040676">
    <property type="entry name" value="DUF5641"/>
</dbReference>
<evidence type="ECO:0000313" key="9">
    <source>
        <dbReference type="EnsemblMetazoa" id="AALFPA23_014643.P21263"/>
    </source>
</evidence>
<dbReference type="Pfam" id="PF05380">
    <property type="entry name" value="Peptidase_A17"/>
    <property type="match status" value="1"/>
</dbReference>
<dbReference type="SUPFAM" id="SSF57903">
    <property type="entry name" value="FYVE/PHD zinc finger"/>
    <property type="match status" value="1"/>
</dbReference>
<evidence type="ECO:0000259" key="8">
    <source>
        <dbReference type="PROSITE" id="PS50994"/>
    </source>
</evidence>
<dbReference type="Proteomes" id="UP000069940">
    <property type="component" value="Unassembled WGS sequence"/>
</dbReference>
<feature type="domain" description="Integrase catalytic" evidence="8">
    <location>
        <begin position="1592"/>
        <end position="1778"/>
    </location>
</feature>
<feature type="region of interest" description="Disordered" evidence="6">
    <location>
        <begin position="213"/>
        <end position="245"/>
    </location>
</feature>
<dbReference type="EnsemblMetazoa" id="AALFPA23_014643.R21264">
    <property type="protein sequence ID" value="AALFPA23_014643.P21264"/>
    <property type="gene ID" value="AALFPA23_014643"/>
</dbReference>
<evidence type="ECO:0000256" key="1">
    <source>
        <dbReference type="ARBA" id="ARBA00022723"/>
    </source>
</evidence>
<dbReference type="InterPro" id="IPR001584">
    <property type="entry name" value="Integrase_cat-core"/>
</dbReference>
<dbReference type="Pfam" id="PF18701">
    <property type="entry name" value="DUF5641"/>
    <property type="match status" value="1"/>
</dbReference>
<dbReference type="InterPro" id="IPR001965">
    <property type="entry name" value="Znf_PHD"/>
</dbReference>
<feature type="coiled-coil region" evidence="5">
    <location>
        <begin position="83"/>
        <end position="124"/>
    </location>
</feature>
<dbReference type="PROSITE" id="PS01359">
    <property type="entry name" value="ZF_PHD_1"/>
    <property type="match status" value="1"/>
</dbReference>
<evidence type="ECO:0000259" key="7">
    <source>
        <dbReference type="PROSITE" id="PS50016"/>
    </source>
</evidence>
<dbReference type="Gene3D" id="3.30.70.270">
    <property type="match status" value="1"/>
</dbReference>
<feature type="compositionally biased region" description="Polar residues" evidence="6">
    <location>
        <begin position="213"/>
        <end position="227"/>
    </location>
</feature>
<feature type="compositionally biased region" description="Basic and acidic residues" evidence="6">
    <location>
        <begin position="552"/>
        <end position="561"/>
    </location>
</feature>
<name>A0ABM1Z3D7_AEDAL</name>
<sequence length="1900" mass="215718">MSKNRGKVAMPGVSCGVCKNPDDSRMVCCDDCGGWFHFECVGVDQGIEEADWSCASCEAKRAAQITPTRLTVPVPEGAARSSASAQEQRNRQLERQLMEFEGQMQLMQRKFDEQQQSYERMLAEKDRELTNAVDDLQRQFQRRLEKKEQQIRDELTASAAVPSANSTTLGVDNRAATNVCDVIERMRKQLEEMAKKQELETKRLEGRLRAMEINTSDPVGRSSSGLNVNADPFDPDRSSGVSSVANPHELSRSQLAARQAVAKELPIFSGNPEEWPLFIATYESTTKMCGFSDEENLLRLQRSLKGKALEVVRSRLLYPAGLGGVINTLRTLFGRPEVIVHSLVCRIREMPAPKTEKLGTLIDFGVAVQNMCATIVACGLNEHLCNVALLQELVERLPPTIKLDWAKHRQTLQAITLSDFSNWLGTLVEAACVVTVPSSISTYVSKPDKRGRKEEVHIHVESSSVPASSSSVTPKVTAKSATKQCITCAGVCSSVASCKKFQELDIGARWKLLKENKLCRKCLAKHFGACVVKQACGRNGCSYMHHEMLHDDSRNQPKENSRTTGQQARTESPSETCNTHVSNVSKVLFRYVPVILHGRGKSVLTFAFLDDGSSATLMEHSLLKELNIEGKPYPLCLGWTADQQRQEPNSRMLALEISGAHDTSTYWIPKVHTVENLALPRQSLAMEELGQKYHHLRNLPADSYRNVRPRLLIGMDNCHLGHALDSKEGGNFQPIATETRLGWIVFGPCSVTSQLPMEFTAHHSFHLCSCCERNDAELHNTVKSYFSLDSLGIMSSVKPLLSKDDERAEELLKSQTHVKEERYETGLLWRYDNVRLPDSKTMAMRRLVCLEKRMQRDPELAEVLKQKIQDYVRSGYIEKLTESQLAEKFERVWYLPIFPVVNPNKPGKLRIVWDAAAKVAGTSLNSFLLPGPDQLSSLPSVLHRFREFRIAVTGDIREMFHQVLVNKVDQQCQRFLWRDGEQNRSPDIYVMKVMTFGATCSPSCAQYVKNHNAQRFQKQFPRATEAIIEEHYVDDMLTSEESEEGAVQLAKDVRFVHAKAGFEIRNWLSNSKRVLQELEANPGEKCLNLSSEMATEKVLGMWWCTATDTFTYKVSPRISADLLQARIIPTKRQILSTLMMIYDPLGLLANFLMFLKILLQEIWRSGVNWDDQIKSDQFEKWKTWLRVLPQVEDVSVPRCYRMKTGVGKQNLVQLHIFVDASENGFATVAYLRFEENGEVECALIGAKTRVAPLRFVSIPRLELQAAVIGARLANDIMETHKLKPVQRFFWSDSRDVLCWINSDHRKYSHFVAVRVSELLELTEANEWNWIPTKLNVADEATKWQKIPDLSPTSRWFRGPEFMRMPKEQWPATLPKFGQTEEEKRTHVLFHTAQPALFSWEDFSKWKVLLRRAAYVIRFPSNLRKKLMKKSIVTSPLTQEELKEAELFIIKLVQNTEFAVEIALLKKPNPVPWKNALPKSSSLYSLSPYLDEMGLLRMKGRIDACEAVNDDTKHPILLPKCHPVTSLIISSIHERFRHMNHQTVLNEIRRTFYIPQLRSTYNRVRKGCQQCKNLQARPDAPEMSALPSTRLKAFCRPFSYIGIDYFGPMNVVVGRRTEKRWGVLITCLTVRAIHLEVAHSLTTDSCILAIRNFIARRGAPLEIISDRGTNFVGASRELREALSQINQDKLMEHFVTTDTKWSFNPPASPHFGGAWERLVQSVKKALKQTQLTRTPTDELLRNMLAEVEMIVNSRPLTELPLDDELSQALTPNHFLLGSSDGTKPPIAFDDSSHALKHTWKMSQVYANRFWQRWIAEYLPNLTRRTKWFRPAMPIAEGDIVIVVDETLPRNCWPRGRVVRTIRSKDGQVRRALVQTATGVLERPAVKLAVLDVGATVSTSDQ</sequence>
<dbReference type="SUPFAM" id="SSF56672">
    <property type="entry name" value="DNA/RNA polymerases"/>
    <property type="match status" value="1"/>
</dbReference>
<evidence type="ECO:0000256" key="2">
    <source>
        <dbReference type="ARBA" id="ARBA00022771"/>
    </source>
</evidence>
<dbReference type="SMART" id="SM00249">
    <property type="entry name" value="PHD"/>
    <property type="match status" value="1"/>
</dbReference>
<dbReference type="InterPro" id="IPR005312">
    <property type="entry name" value="DUF1759"/>
</dbReference>
<keyword evidence="1" id="KW-0479">Metal-binding</keyword>
<reference evidence="10" key="1">
    <citation type="journal article" date="2015" name="Proc. Natl. Acad. Sci. U.S.A.">
        <title>Genome sequence of the Asian Tiger mosquito, Aedes albopictus, reveals insights into its biology, genetics, and evolution.</title>
        <authorList>
            <person name="Chen X.G."/>
            <person name="Jiang X."/>
            <person name="Gu J."/>
            <person name="Xu M."/>
            <person name="Wu Y."/>
            <person name="Deng Y."/>
            <person name="Zhang C."/>
            <person name="Bonizzoni M."/>
            <person name="Dermauw W."/>
            <person name="Vontas J."/>
            <person name="Armbruster P."/>
            <person name="Huang X."/>
            <person name="Yang Y."/>
            <person name="Zhang H."/>
            <person name="He W."/>
            <person name="Peng H."/>
            <person name="Liu Y."/>
            <person name="Wu K."/>
            <person name="Chen J."/>
            <person name="Lirakis M."/>
            <person name="Topalis P."/>
            <person name="Van Leeuwen T."/>
            <person name="Hall A.B."/>
            <person name="Jiang X."/>
            <person name="Thorpe C."/>
            <person name="Mueller R.L."/>
            <person name="Sun C."/>
            <person name="Waterhouse R.M."/>
            <person name="Yan G."/>
            <person name="Tu Z.J."/>
            <person name="Fang X."/>
            <person name="James A.A."/>
        </authorList>
    </citation>
    <scope>NUCLEOTIDE SEQUENCE [LARGE SCALE GENOMIC DNA]</scope>
    <source>
        <strain evidence="10">Foshan</strain>
    </source>
</reference>
<dbReference type="InterPro" id="IPR041588">
    <property type="entry name" value="Integrase_H2C2"/>
</dbReference>
<dbReference type="Gene3D" id="3.10.10.10">
    <property type="entry name" value="HIV Type 1 Reverse Transcriptase, subunit A, domain 1"/>
    <property type="match status" value="1"/>
</dbReference>
<dbReference type="RefSeq" id="XP_062701616.1">
    <property type="nucleotide sequence ID" value="XM_062845632.1"/>
</dbReference>
<keyword evidence="2 4" id="KW-0863">Zinc-finger</keyword>
<evidence type="ECO:0000256" key="4">
    <source>
        <dbReference type="PROSITE-ProRule" id="PRU00146"/>
    </source>
</evidence>
<keyword evidence="3" id="KW-0862">Zinc</keyword>
<dbReference type="InterPro" id="IPR043502">
    <property type="entry name" value="DNA/RNA_pol_sf"/>
</dbReference>
<dbReference type="SUPFAM" id="SSF53098">
    <property type="entry name" value="Ribonuclease H-like"/>
    <property type="match status" value="1"/>
</dbReference>
<evidence type="ECO:0000256" key="5">
    <source>
        <dbReference type="SAM" id="Coils"/>
    </source>
</evidence>
<dbReference type="PANTHER" id="PTHR47331">
    <property type="entry name" value="PHD-TYPE DOMAIN-CONTAINING PROTEIN"/>
    <property type="match status" value="1"/>
</dbReference>
<dbReference type="Pfam" id="PF03564">
    <property type="entry name" value="DUF1759"/>
    <property type="match status" value="1"/>
</dbReference>
<dbReference type="PROSITE" id="PS50994">
    <property type="entry name" value="INTEGRASE"/>
    <property type="match status" value="1"/>
</dbReference>
<organism evidence="9 10">
    <name type="scientific">Aedes albopictus</name>
    <name type="common">Asian tiger mosquito</name>
    <name type="synonym">Stegomyia albopicta</name>
    <dbReference type="NCBI Taxonomy" id="7160"/>
    <lineage>
        <taxon>Eukaryota</taxon>
        <taxon>Metazoa</taxon>
        <taxon>Ecdysozoa</taxon>
        <taxon>Arthropoda</taxon>
        <taxon>Hexapoda</taxon>
        <taxon>Insecta</taxon>
        <taxon>Pterygota</taxon>
        <taxon>Neoptera</taxon>
        <taxon>Endopterygota</taxon>
        <taxon>Diptera</taxon>
        <taxon>Nematocera</taxon>
        <taxon>Culicoidea</taxon>
        <taxon>Culicidae</taxon>
        <taxon>Culicinae</taxon>
        <taxon>Aedini</taxon>
        <taxon>Aedes</taxon>
        <taxon>Stegomyia</taxon>
    </lineage>
</organism>
<reference evidence="9" key="2">
    <citation type="submission" date="2025-05" db="UniProtKB">
        <authorList>
            <consortium name="EnsemblMetazoa"/>
        </authorList>
    </citation>
    <scope>IDENTIFICATION</scope>
    <source>
        <strain evidence="9">Foshan</strain>
    </source>
</reference>
<dbReference type="InterPro" id="IPR008042">
    <property type="entry name" value="Retrotrans_Pao"/>
</dbReference>
<dbReference type="Pfam" id="PF17921">
    <property type="entry name" value="Integrase_H2C2"/>
    <property type="match status" value="1"/>
</dbReference>
<dbReference type="RefSeq" id="XP_062701615.1">
    <property type="nucleotide sequence ID" value="XM_062845631.1"/>
</dbReference>
<dbReference type="Gene3D" id="2.60.120.650">
    <property type="entry name" value="Cupin"/>
    <property type="match status" value="1"/>
</dbReference>
<dbReference type="CDD" id="cd01644">
    <property type="entry name" value="RT_pepA17"/>
    <property type="match status" value="1"/>
</dbReference>
<accession>A0ABM1Z3D7</accession>
<keyword evidence="5" id="KW-0175">Coiled coil</keyword>
<feature type="domain" description="PHD-type" evidence="7">
    <location>
        <begin position="12"/>
        <end position="60"/>
    </location>
</feature>
<dbReference type="InterPro" id="IPR000477">
    <property type="entry name" value="RT_dom"/>
</dbReference>
<dbReference type="InterPro" id="IPR043128">
    <property type="entry name" value="Rev_trsase/Diguanyl_cyclase"/>
</dbReference>
<evidence type="ECO:0000256" key="3">
    <source>
        <dbReference type="ARBA" id="ARBA00022833"/>
    </source>
</evidence>
<evidence type="ECO:0000313" key="10">
    <source>
        <dbReference type="Proteomes" id="UP000069940"/>
    </source>
</evidence>
<proteinExistence type="predicted"/>
<dbReference type="EnsemblMetazoa" id="AALFPA23_014643.R21268">
    <property type="protein sequence ID" value="AALFPA23_014643.P21268"/>
    <property type="gene ID" value="AALFPA23_014643"/>
</dbReference>
<keyword evidence="10" id="KW-1185">Reference proteome</keyword>
<dbReference type="RefSeq" id="XP_062701617.1">
    <property type="nucleotide sequence ID" value="XM_062845633.1"/>
</dbReference>
<dbReference type="GeneID" id="134285226"/>
<feature type="region of interest" description="Disordered" evidence="6">
    <location>
        <begin position="552"/>
        <end position="578"/>
    </location>
</feature>
<dbReference type="Gene3D" id="3.30.420.10">
    <property type="entry name" value="Ribonuclease H-like superfamily/Ribonuclease H"/>
    <property type="match status" value="1"/>
</dbReference>
<dbReference type="InterPro" id="IPR012337">
    <property type="entry name" value="RNaseH-like_sf"/>
</dbReference>
<dbReference type="InterPro" id="IPR019787">
    <property type="entry name" value="Znf_PHD-finger"/>
</dbReference>
<protein>
    <submittedName>
        <fullName evidence="9">Uncharacterized protein</fullName>
    </submittedName>
</protein>
<dbReference type="PROSITE" id="PS50016">
    <property type="entry name" value="ZF_PHD_2"/>
    <property type="match status" value="1"/>
</dbReference>
<dbReference type="Pfam" id="PF00628">
    <property type="entry name" value="PHD"/>
    <property type="match status" value="1"/>
</dbReference>
<feature type="compositionally biased region" description="Polar residues" evidence="6">
    <location>
        <begin position="562"/>
        <end position="578"/>
    </location>
</feature>